<dbReference type="RefSeq" id="XP_017034064.1">
    <property type="nucleotide sequence ID" value="XM_017178575.3"/>
</dbReference>
<organism evidence="12 13">
    <name type="scientific">Drosophila kikkawai</name>
    <name type="common">Fruit fly</name>
    <dbReference type="NCBI Taxonomy" id="30033"/>
    <lineage>
        <taxon>Eukaryota</taxon>
        <taxon>Metazoa</taxon>
        <taxon>Ecdysozoa</taxon>
        <taxon>Arthropoda</taxon>
        <taxon>Hexapoda</taxon>
        <taxon>Insecta</taxon>
        <taxon>Pterygota</taxon>
        <taxon>Neoptera</taxon>
        <taxon>Endopterygota</taxon>
        <taxon>Diptera</taxon>
        <taxon>Brachycera</taxon>
        <taxon>Muscomorpha</taxon>
        <taxon>Ephydroidea</taxon>
        <taxon>Drosophilidae</taxon>
        <taxon>Drosophila</taxon>
        <taxon>Sophophora</taxon>
    </lineage>
</organism>
<evidence type="ECO:0000256" key="1">
    <source>
        <dbReference type="ARBA" id="ARBA00004479"/>
    </source>
</evidence>
<gene>
    <name evidence="13" type="primary">et</name>
</gene>
<evidence type="ECO:0000256" key="5">
    <source>
        <dbReference type="ARBA" id="ARBA00022989"/>
    </source>
</evidence>
<keyword evidence="7" id="KW-1015">Disulfide bond</keyword>
<evidence type="ECO:0000256" key="8">
    <source>
        <dbReference type="ARBA" id="ARBA00023170"/>
    </source>
</evidence>
<feature type="region of interest" description="Disordered" evidence="10">
    <location>
        <begin position="614"/>
        <end position="638"/>
    </location>
</feature>
<evidence type="ECO:0000256" key="2">
    <source>
        <dbReference type="ARBA" id="ARBA00022692"/>
    </source>
</evidence>
<dbReference type="AlphaFoldDB" id="A0A6P4JGV6"/>
<feature type="signal peptide" evidence="11">
    <location>
        <begin position="1"/>
        <end position="22"/>
    </location>
</feature>
<keyword evidence="12" id="KW-1185">Reference proteome</keyword>
<evidence type="ECO:0000313" key="12">
    <source>
        <dbReference type="Proteomes" id="UP001652661"/>
    </source>
</evidence>
<reference evidence="13" key="1">
    <citation type="submission" date="2025-08" db="UniProtKB">
        <authorList>
            <consortium name="RefSeq"/>
        </authorList>
    </citation>
    <scope>IDENTIFICATION</scope>
    <source>
        <strain evidence="13">14028-0561.14</strain>
        <tissue evidence="13">Whole fly</tissue>
    </source>
</reference>
<dbReference type="InterPro" id="IPR036116">
    <property type="entry name" value="FN3_sf"/>
</dbReference>
<keyword evidence="8 13" id="KW-0675">Receptor</keyword>
<keyword evidence="9" id="KW-0325">Glycoprotein</keyword>
<evidence type="ECO:0000256" key="7">
    <source>
        <dbReference type="ARBA" id="ARBA00023157"/>
    </source>
</evidence>
<evidence type="ECO:0000256" key="6">
    <source>
        <dbReference type="ARBA" id="ARBA00023136"/>
    </source>
</evidence>
<name>A0A6P4JGV6_DROKI</name>
<proteinExistence type="predicted"/>
<accession>A0A6P4JGV6</accession>
<dbReference type="Proteomes" id="UP001652661">
    <property type="component" value="Chromosome X"/>
</dbReference>
<evidence type="ECO:0000256" key="10">
    <source>
        <dbReference type="SAM" id="MobiDB-lite"/>
    </source>
</evidence>
<dbReference type="PROSITE" id="PS01353">
    <property type="entry name" value="HEMATOPO_REC_L_F2"/>
    <property type="match status" value="1"/>
</dbReference>
<evidence type="ECO:0000313" key="13">
    <source>
        <dbReference type="RefSeq" id="XP_017034064.1"/>
    </source>
</evidence>
<comment type="subcellular location">
    <subcellularLocation>
        <location evidence="1">Membrane</location>
        <topology evidence="1">Single-pass type I membrane protein</topology>
    </subcellularLocation>
</comment>
<evidence type="ECO:0000256" key="4">
    <source>
        <dbReference type="ARBA" id="ARBA00022737"/>
    </source>
</evidence>
<dbReference type="GO" id="GO:0016020">
    <property type="term" value="C:membrane"/>
    <property type="evidence" value="ECO:0007669"/>
    <property type="project" value="UniProtKB-SubCell"/>
</dbReference>
<keyword evidence="4" id="KW-0677">Repeat</keyword>
<feature type="region of interest" description="Disordered" evidence="10">
    <location>
        <begin position="690"/>
        <end position="746"/>
    </location>
</feature>
<keyword evidence="6" id="KW-0472">Membrane</keyword>
<feature type="chain" id="PRO_5028116418" evidence="11">
    <location>
        <begin position="23"/>
        <end position="746"/>
    </location>
</feature>
<dbReference type="OrthoDB" id="6381660at2759"/>
<protein>
    <submittedName>
        <fullName evidence="13">Cytokine receptor</fullName>
    </submittedName>
</protein>
<feature type="compositionally biased region" description="Acidic residues" evidence="10">
    <location>
        <begin position="618"/>
        <end position="629"/>
    </location>
</feature>
<sequence length="746" mass="84215">MGWLTWCLILKLMLLVLTTARADDSESEPCELEVWASGKGKWSVGRPGQVFCACIDRNSSEVHRLSLYQGGTKLNTTIVNNTVQYTKESATECVQNEYECKWNTLVRGSVIVTAIAALNVTDFACRFDVSDKLNCSFSRSQIEQLNENGVRYQLQLPATSYEPSGSTSQCTTADRRVNCILELRMGHASKMSSQIFNLTRYSNNAGKQTQLIELPFDSMFVPKCRPSEADKITKDNQTCLRWYYPGDMLERSSSLEWVVELKPRLAQIKPPPLILTSGEQPDLNSLTFCFPHPEQGHQVFDVRLRCHIKGNNTIWSENYPEFEITTNDTLPARPPQFVPNGFTYDEDKNELTVFWLPLDEIEYNGPNLKYDVRWKGQEASRTYTRSAIFTNWDDSQPANVTMRSRNIKGASVNSTWLWVPALSNVAKRRATHLRYIPEENSTTISWKKPEDTDLLSGYLIYWCNASRTLGQLCDDRVSIKNISLDDKEQQEYRFDTSMPLQDIALEPIYHDHVSGGMSVRLEAVEKKENYSFNLRIVEGICALLVLGVIVMSAKKLRKMNDIKVEMPEMGPIFTSEPKSDSKPSPLWGVPIINYPYYNPKTTILNLDLVTFTDKGQESEPEEKEMEESFTGDVAQPKPESSAYVCMDNAIGKNGDIRPPSNGYVMAPPPQIDVNINGYVVASPPRLIPNNEGYINPPPPRLNPDINGYVTAPQPRSVPNNNGYVDSPPPRLIPNSDGYINPPPPHS</sequence>
<dbReference type="InterPro" id="IPR003529">
    <property type="entry name" value="Hematopoietin_rcpt_Gp130_CS"/>
</dbReference>
<evidence type="ECO:0000256" key="3">
    <source>
        <dbReference type="ARBA" id="ARBA00022729"/>
    </source>
</evidence>
<keyword evidence="5" id="KW-1133">Transmembrane helix</keyword>
<dbReference type="GO" id="GO:0004896">
    <property type="term" value="F:cytokine receptor activity"/>
    <property type="evidence" value="ECO:0007669"/>
    <property type="project" value="InterPro"/>
</dbReference>
<dbReference type="SUPFAM" id="SSF49265">
    <property type="entry name" value="Fibronectin type III"/>
    <property type="match status" value="1"/>
</dbReference>
<evidence type="ECO:0000256" key="9">
    <source>
        <dbReference type="ARBA" id="ARBA00023180"/>
    </source>
</evidence>
<keyword evidence="2" id="KW-0812">Transmembrane</keyword>
<keyword evidence="3 11" id="KW-0732">Signal</keyword>
<evidence type="ECO:0000256" key="11">
    <source>
        <dbReference type="SAM" id="SignalP"/>
    </source>
</evidence>